<name>A0A5Q5CFP4_MYCSJ</name>
<proteinExistence type="predicted"/>
<protein>
    <submittedName>
        <fullName evidence="1">Uncharacterized protein</fullName>
    </submittedName>
</protein>
<accession>A0A5Q5CFP4</accession>
<reference evidence="1" key="1">
    <citation type="submission" date="2007-02" db="EMBL/GenBank/DDBJ databases">
        <title>Complete sequence of Mycobacterium sp. JLS.</title>
        <authorList>
            <consortium name="US DOE Joint Genome Institute"/>
            <person name="Copeland A."/>
            <person name="Lucas S."/>
            <person name="Lapidus A."/>
            <person name="Barry K."/>
            <person name="Detter J.C."/>
            <person name="Glavina del Rio T."/>
            <person name="Hammon N."/>
            <person name="Israni S."/>
            <person name="Dalin E."/>
            <person name="Tice H."/>
            <person name="Pitluck S."/>
            <person name="Chain P."/>
            <person name="Malfatti S."/>
            <person name="Shin M."/>
            <person name="Vergez L."/>
            <person name="Schmutz J."/>
            <person name="Larimer F."/>
            <person name="Land M."/>
            <person name="Hauser L."/>
            <person name="Kyrpides N."/>
            <person name="Mikhailova N."/>
            <person name="Miller C.D."/>
            <person name="Anderson A.J."/>
            <person name="Sims R.C."/>
            <person name="Richardson P."/>
        </authorList>
    </citation>
    <scope>NUCLEOTIDE SEQUENCE [LARGE SCALE GENOMIC DNA]</scope>
    <source>
        <strain evidence="1">JLS</strain>
    </source>
</reference>
<organism evidence="1">
    <name type="scientific">Mycobacterium sp. (strain JLS)</name>
    <dbReference type="NCBI Taxonomy" id="164757"/>
    <lineage>
        <taxon>Bacteria</taxon>
        <taxon>Bacillati</taxon>
        <taxon>Actinomycetota</taxon>
        <taxon>Actinomycetes</taxon>
        <taxon>Mycobacteriales</taxon>
        <taxon>Mycobacteriaceae</taxon>
        <taxon>Mycobacterium</taxon>
    </lineage>
</organism>
<dbReference type="AlphaFoldDB" id="A0A5Q5CFP4"/>
<dbReference type="EMBL" id="CP000580">
    <property type="protein sequence ID" value="ABN98047.1"/>
    <property type="molecule type" value="Genomic_DNA"/>
</dbReference>
<evidence type="ECO:0000313" key="1">
    <source>
        <dbReference type="EMBL" id="ABN98047.1"/>
    </source>
</evidence>
<gene>
    <name evidence="1" type="ordered locus">Mjls_2261</name>
</gene>
<sequence length="143" mass="16157">MTTPKVWVSISARDIVLGPDGPGADWVEVGTINTTYEKDLWNNVQVYLGLRRSAPRLTGFYLDGDPDSPWVAETLEREDDIPFWLAIDPYGDGTRYLVTMEQASFGALARRPAEPHPGRLDRPVAVGIRVKRRDSRVFEFVRP</sequence>
<dbReference type="KEGG" id="mjl:Mjls_2261"/>